<feature type="chain" id="PRO_5032759729" evidence="1">
    <location>
        <begin position="21"/>
        <end position="320"/>
    </location>
</feature>
<gene>
    <name evidence="2" type="ORF">GGR28_002713</name>
</gene>
<evidence type="ECO:0000313" key="3">
    <source>
        <dbReference type="Proteomes" id="UP000576209"/>
    </source>
</evidence>
<feature type="signal peptide" evidence="1">
    <location>
        <begin position="1"/>
        <end position="20"/>
    </location>
</feature>
<dbReference type="RefSeq" id="WP_183496328.1">
    <property type="nucleotide sequence ID" value="NZ_JACIFF010000007.1"/>
</dbReference>
<dbReference type="AlphaFoldDB" id="A0A840E833"/>
<protein>
    <submittedName>
        <fullName evidence="2">Uncharacterized protein</fullName>
    </submittedName>
</protein>
<dbReference type="Proteomes" id="UP000576209">
    <property type="component" value="Unassembled WGS sequence"/>
</dbReference>
<reference evidence="2 3" key="1">
    <citation type="submission" date="2020-08" db="EMBL/GenBank/DDBJ databases">
        <title>Genomic Encyclopedia of Type Strains, Phase IV (KMG-IV): sequencing the most valuable type-strain genomes for metagenomic binning, comparative biology and taxonomic classification.</title>
        <authorList>
            <person name="Goeker M."/>
        </authorList>
    </citation>
    <scope>NUCLEOTIDE SEQUENCE [LARGE SCALE GENOMIC DNA]</scope>
    <source>
        <strain evidence="2 3">DSM 105137</strain>
    </source>
</reference>
<accession>A0A840E833</accession>
<sequence>MCKAFILLFFPLLLCGQVRDVPLVMYATGPIDYEGGTPGTSVSVYTGTYLTGQGALSLGEDATLEAVSGDRFVRLSEPGRYPISELFEQEPKSDGFIDRFINFVRRGLDQSASTEDLEHAYQENQGNISGLGDAGLSGLLPFGGSLFPVITTFTWPEDDAATSYRLRVVDSLTEAVVLTATARDTSVQLDLAGLYLQDDRRYYWEVFPNAAPSNTPSRLGAQAPAVAGTRIYFTFRTRDRSEVLAPVTELSIYRGTASEAQRRLLEAMALEEADYLYAADRAYRDGLAQEPDNPVIRRAYAAFLSRWNQRSRARTMIQLR</sequence>
<comment type="caution">
    <text evidence="2">The sequence shown here is derived from an EMBL/GenBank/DDBJ whole genome shotgun (WGS) entry which is preliminary data.</text>
</comment>
<proteinExistence type="predicted"/>
<keyword evidence="1" id="KW-0732">Signal</keyword>
<organism evidence="2 3">
    <name type="scientific">Neolewinella aquimaris</name>
    <dbReference type="NCBI Taxonomy" id="1835722"/>
    <lineage>
        <taxon>Bacteria</taxon>
        <taxon>Pseudomonadati</taxon>
        <taxon>Bacteroidota</taxon>
        <taxon>Saprospiria</taxon>
        <taxon>Saprospirales</taxon>
        <taxon>Lewinellaceae</taxon>
        <taxon>Neolewinella</taxon>
    </lineage>
</organism>
<keyword evidence="3" id="KW-1185">Reference proteome</keyword>
<name>A0A840E833_9BACT</name>
<evidence type="ECO:0000256" key="1">
    <source>
        <dbReference type="SAM" id="SignalP"/>
    </source>
</evidence>
<dbReference type="EMBL" id="JACIFF010000007">
    <property type="protein sequence ID" value="MBB4080083.1"/>
    <property type="molecule type" value="Genomic_DNA"/>
</dbReference>
<evidence type="ECO:0000313" key="2">
    <source>
        <dbReference type="EMBL" id="MBB4080083.1"/>
    </source>
</evidence>